<comment type="caution">
    <text evidence="2">The sequence shown here is derived from an EMBL/GenBank/DDBJ whole genome shotgun (WGS) entry which is preliminary data.</text>
</comment>
<evidence type="ECO:0000259" key="1">
    <source>
        <dbReference type="PROSITE" id="PS51832"/>
    </source>
</evidence>
<name>A0A454JHX6_9NEIS</name>
<dbReference type="PANTHER" id="PTHR43155">
    <property type="entry name" value="CYCLIC DI-GMP PHOSPHODIESTERASE PA4108-RELATED"/>
    <property type="match status" value="1"/>
</dbReference>
<gene>
    <name evidence="2" type="ORF">EAY64_10630</name>
</gene>
<dbReference type="GO" id="GO:0008081">
    <property type="term" value="F:phosphoric diester hydrolase activity"/>
    <property type="evidence" value="ECO:0007669"/>
    <property type="project" value="UniProtKB-ARBA"/>
</dbReference>
<dbReference type="RefSeq" id="WP_103524748.1">
    <property type="nucleotide sequence ID" value="NZ_JAIZDC010000012.1"/>
</dbReference>
<dbReference type="AlphaFoldDB" id="A0A454JHX6"/>
<dbReference type="Proteomes" id="UP000274139">
    <property type="component" value="Unassembled WGS sequence"/>
</dbReference>
<dbReference type="CDD" id="cd00077">
    <property type="entry name" value="HDc"/>
    <property type="match status" value="1"/>
</dbReference>
<dbReference type="InterPro" id="IPR003607">
    <property type="entry name" value="HD/PDEase_dom"/>
</dbReference>
<evidence type="ECO:0000313" key="2">
    <source>
        <dbReference type="EMBL" id="RMC97112.1"/>
    </source>
</evidence>
<dbReference type="Gene3D" id="1.10.3210.10">
    <property type="entry name" value="Hypothetical protein af1432"/>
    <property type="match status" value="1"/>
</dbReference>
<accession>A0A454JHX6</accession>
<organism evidence="2 3">
    <name type="scientific">Aquitalea palustris</name>
    <dbReference type="NCBI Taxonomy" id="2480983"/>
    <lineage>
        <taxon>Bacteria</taxon>
        <taxon>Pseudomonadati</taxon>
        <taxon>Pseudomonadota</taxon>
        <taxon>Betaproteobacteria</taxon>
        <taxon>Neisseriales</taxon>
        <taxon>Chromobacteriaceae</taxon>
        <taxon>Aquitalea</taxon>
    </lineage>
</organism>
<dbReference type="Pfam" id="PF13487">
    <property type="entry name" value="HD_5"/>
    <property type="match status" value="1"/>
</dbReference>
<dbReference type="InterPro" id="IPR037522">
    <property type="entry name" value="HD_GYP_dom"/>
</dbReference>
<dbReference type="SMART" id="SM00471">
    <property type="entry name" value="HDc"/>
    <property type="match status" value="1"/>
</dbReference>
<dbReference type="SUPFAM" id="SSF109604">
    <property type="entry name" value="HD-domain/PDEase-like"/>
    <property type="match status" value="1"/>
</dbReference>
<dbReference type="PANTHER" id="PTHR43155:SF2">
    <property type="entry name" value="CYCLIC DI-GMP PHOSPHODIESTERASE PA4108"/>
    <property type="match status" value="1"/>
</dbReference>
<evidence type="ECO:0000313" key="3">
    <source>
        <dbReference type="Proteomes" id="UP000274139"/>
    </source>
</evidence>
<protein>
    <submittedName>
        <fullName evidence="2">HD domain-containing protein</fullName>
    </submittedName>
</protein>
<dbReference type="OrthoDB" id="9780948at2"/>
<dbReference type="PROSITE" id="PS51832">
    <property type="entry name" value="HD_GYP"/>
    <property type="match status" value="1"/>
</dbReference>
<keyword evidence="3" id="KW-1185">Reference proteome</keyword>
<reference evidence="2 3" key="1">
    <citation type="submission" date="2018-10" db="EMBL/GenBank/DDBJ databases">
        <title>Draft genome sequence of Aquitalea MWU14-2217 isolated from a wild cranberry bog in Provincetown, Massachusetts.</title>
        <authorList>
            <person name="Ebadzadsahrai G."/>
            <person name="Soby S."/>
        </authorList>
    </citation>
    <scope>NUCLEOTIDE SEQUENCE [LARGE SCALE GENOMIC DNA]</scope>
    <source>
        <strain evidence="2 3">MWU14-2217</strain>
    </source>
</reference>
<sequence>MSNPSRAQYSANPHFLRTLSGLLARQAIVVEHAISAPDGSILLTSGSRLQARHFQLLPQQLLRSPLESSLVLPDFAAHRLLREKSSQLLASQPLLLQLLEKTAHRHACLAVLENLPLNHALTVLLAMLEEQQLLEHGLLCCLISLGLALRTGQSSALLEQIALAALFHDIGELYLAAGQAATASNRAGALPWRQRMVHPLIAYRQMLQLGQHPQLEAIALAMLQHHERLDGSGYPRREKEKQLGIAGQLIAVADLSCRLLQKSHSCQRLDIALRIIPGEFHRPAVAVMNRVLKQLGKDAPNTPTPAPAMAALHALLKRIGEITHLLLNLQEETLTAAGQAALGRCMGQFDTIQRSLFSTGMQANQPLGQEEDLQLEILLVTEEINWRLRNLGRDLSLAQDKLGPDDAMLFQPLSSVLLASLQPEPSVQAGA</sequence>
<dbReference type="EMBL" id="RFAR01000043">
    <property type="protein sequence ID" value="RMC97112.1"/>
    <property type="molecule type" value="Genomic_DNA"/>
</dbReference>
<feature type="domain" description="HD-GYP" evidence="1">
    <location>
        <begin position="111"/>
        <end position="262"/>
    </location>
</feature>
<proteinExistence type="predicted"/>